<evidence type="ECO:0008006" key="4">
    <source>
        <dbReference type="Google" id="ProtNLM"/>
    </source>
</evidence>
<feature type="compositionally biased region" description="Basic and acidic residues" evidence="1">
    <location>
        <begin position="145"/>
        <end position="156"/>
    </location>
</feature>
<organism evidence="2 3">
    <name type="scientific">Mesomycoplasma hyopneumoniae</name>
    <name type="common">Mycoplasma hyopneumoniae</name>
    <dbReference type="NCBI Taxonomy" id="2099"/>
    <lineage>
        <taxon>Bacteria</taxon>
        <taxon>Bacillati</taxon>
        <taxon>Mycoplasmatota</taxon>
        <taxon>Mycoplasmoidales</taxon>
        <taxon>Metamycoplasmataceae</taxon>
        <taxon>Mesomycoplasma</taxon>
    </lineage>
</organism>
<dbReference type="EMBL" id="VBRW01000001">
    <property type="protein sequence ID" value="MCI8283028.1"/>
    <property type="molecule type" value="Genomic_DNA"/>
</dbReference>
<protein>
    <recommendedName>
        <fullName evidence="4">Lipoprotein</fullName>
    </recommendedName>
</protein>
<name>A0ABD4SUT5_MESHO</name>
<accession>A0ABD4SUT5</accession>
<dbReference type="PROSITE" id="PS51257">
    <property type="entry name" value="PROKAR_LIPOPROTEIN"/>
    <property type="match status" value="1"/>
</dbReference>
<evidence type="ECO:0000256" key="1">
    <source>
        <dbReference type="SAM" id="MobiDB-lite"/>
    </source>
</evidence>
<evidence type="ECO:0000313" key="3">
    <source>
        <dbReference type="Proteomes" id="UP001203104"/>
    </source>
</evidence>
<dbReference type="Proteomes" id="UP001203104">
    <property type="component" value="Unassembled WGS sequence"/>
</dbReference>
<evidence type="ECO:0000313" key="2">
    <source>
        <dbReference type="EMBL" id="MCI8283028.1"/>
    </source>
</evidence>
<proteinExistence type="predicted"/>
<comment type="caution">
    <text evidence="2">The sequence shown here is derived from an EMBL/GenBank/DDBJ whole genome shotgun (WGS) entry which is preliminary data.</text>
</comment>
<dbReference type="RefSeq" id="WP_243215893.1">
    <property type="nucleotide sequence ID" value="NZ_VBRV01000007.1"/>
</dbReference>
<feature type="compositionally biased region" description="Basic and acidic residues" evidence="1">
    <location>
        <begin position="118"/>
        <end position="128"/>
    </location>
</feature>
<gene>
    <name evidence="2" type="ORF">FEF30_00245</name>
</gene>
<dbReference type="NCBIfam" id="NF045959">
    <property type="entry name" value="LppA_rel_LP"/>
    <property type="match status" value="1"/>
</dbReference>
<sequence>MKKAKRNYKIWTLTTLVPIFSISQGCSEVQKLPDVNPVSKVIKAGNETKKIEDDQEKLDKIEKIEIKTVKEQEKSETKKVVPVKKPEKVEKIEIKTIKKQEKLETNTKKQPEITSPKVEIKKTIKKTENPGQNEKNVDLKPSQKQPEKQQEIKKADVGITRKKEEILKKNEPVKSLDKNEILLTELKAHLGNLPDQIQVANARKNDNPMTLVYKATNEYKNLSYYNIVNPIGEDNEKYELKLDFFNAKYNKNGQNKDPIENVKLILSLKSNPNIKFSKVVTVFYQKQEKTEKNYILKTKFPEEFKNIYPSFIAFLILNREKENVVSLPFFNEDGVILKNRKFGFGLQNELVEFKSKNPENDKDKYTFEVLSAKADDENGKLSLNLRLWKIKDRTERKEIFAEIETVEISGFAKTSSKNYKFKLAEKDFEINLLKDNLKNKLTDEKLKSNFTKHAFLKILFEKMHIWSSIENEKKLIKISDLKIGNWIVYPQLMFLDLNPIKSIDNLILTKNGNKITWKLNLETYLLDKNQTLTPQSQDFLLGQKQIQEIQGSLNLDQVKKN</sequence>
<reference evidence="2 3" key="1">
    <citation type="submission" date="2019-05" db="EMBL/GenBank/DDBJ databases">
        <title>Genome sequencing and assembly of Mycoplasma hyopneumoniae strains UFV01 and UFV02.</title>
        <authorList>
            <person name="De Souza L.F."/>
            <person name="Gonzaga N.F."/>
            <person name="Santos M.R."/>
            <person name="Deeney A.S."/>
            <person name="Vidigal P.M.P."/>
            <person name="Moreira M.A.S."/>
            <person name="Fietto J.R.L."/>
            <person name="Bressan G.C."/>
            <person name="Rycroft A.N."/>
            <person name="Silva Junior A."/>
        </authorList>
    </citation>
    <scope>NUCLEOTIDE SEQUENCE [LARGE SCALE GENOMIC DNA]</scope>
    <source>
        <strain evidence="2 3">UFV01</strain>
    </source>
</reference>
<feature type="region of interest" description="Disordered" evidence="1">
    <location>
        <begin position="106"/>
        <end position="156"/>
    </location>
</feature>
<dbReference type="AlphaFoldDB" id="A0ABD4SUT5"/>